<accession>A0A840NSC1</accession>
<feature type="transmembrane region" description="Helical" evidence="1">
    <location>
        <begin position="33"/>
        <end position="51"/>
    </location>
</feature>
<dbReference type="Proteomes" id="UP000561417">
    <property type="component" value="Unassembled WGS sequence"/>
</dbReference>
<keyword evidence="1" id="KW-0472">Membrane</keyword>
<dbReference type="EMBL" id="JACHIM010000004">
    <property type="protein sequence ID" value="MBB5073961.1"/>
    <property type="molecule type" value="Genomic_DNA"/>
</dbReference>
<keyword evidence="3" id="KW-1185">Reference proteome</keyword>
<keyword evidence="1" id="KW-1133">Transmembrane helix</keyword>
<dbReference type="AlphaFoldDB" id="A0A840NSC1"/>
<protein>
    <submittedName>
        <fullName evidence="2">Uncharacterized protein</fullName>
    </submittedName>
</protein>
<evidence type="ECO:0000313" key="3">
    <source>
        <dbReference type="Proteomes" id="UP000561417"/>
    </source>
</evidence>
<dbReference type="RefSeq" id="WP_183228951.1">
    <property type="nucleotide sequence ID" value="NZ_JACHIM010000004.1"/>
</dbReference>
<name>A0A840NSC1_9HYPH</name>
<comment type="caution">
    <text evidence="2">The sequence shown here is derived from an EMBL/GenBank/DDBJ whole genome shotgun (WGS) entry which is preliminary data.</text>
</comment>
<keyword evidence="1" id="KW-0812">Transmembrane</keyword>
<proteinExistence type="predicted"/>
<organism evidence="2 3">
    <name type="scientific">Bartonella callosciuri</name>
    <dbReference type="NCBI Taxonomy" id="686223"/>
    <lineage>
        <taxon>Bacteria</taxon>
        <taxon>Pseudomonadati</taxon>
        <taxon>Pseudomonadota</taxon>
        <taxon>Alphaproteobacteria</taxon>
        <taxon>Hyphomicrobiales</taxon>
        <taxon>Bartonellaceae</taxon>
        <taxon>Bartonella</taxon>
    </lineage>
</organism>
<evidence type="ECO:0000256" key="1">
    <source>
        <dbReference type="SAM" id="Phobius"/>
    </source>
</evidence>
<reference evidence="2 3" key="1">
    <citation type="submission" date="2020-08" db="EMBL/GenBank/DDBJ databases">
        <title>Genomic Encyclopedia of Type Strains, Phase IV (KMG-IV): sequencing the most valuable type-strain genomes for metagenomic binning, comparative biology and taxonomic classification.</title>
        <authorList>
            <person name="Goeker M."/>
        </authorList>
    </citation>
    <scope>NUCLEOTIDE SEQUENCE [LARGE SCALE GENOMIC DNA]</scope>
    <source>
        <strain evidence="2 3">DSM 28538</strain>
    </source>
</reference>
<gene>
    <name evidence="2" type="ORF">HNQ69_001094</name>
</gene>
<sequence>MCQQFFNKSVSPGMRNCRLKLIDPVEDSVFQEISFIVFAWVISWVISTVCIRIKGLKAFNSGCRWSIVDSFYRKRGEIIVLPMSDACSVLLFSV</sequence>
<evidence type="ECO:0000313" key="2">
    <source>
        <dbReference type="EMBL" id="MBB5073961.1"/>
    </source>
</evidence>